<dbReference type="Proteomes" id="UP000435910">
    <property type="component" value="Unassembled WGS sequence"/>
</dbReference>
<sequence>MKKYTMNEMVHLTKNMLNERGVAIEDIALIVQKLQEKYHPDLPLDVCIENVEKVLNKREIVHAVLTGIALDQLAEKKLLPEPLQYLVETDEPLYGIDEIIPLSIVNVYGSIGLTNFGYLDKEKFGIIKELDDCPDDEVHTFLDDIVAALAAAAASRIAHSHQDLEDEVQEERTDGQSVAKSR</sequence>
<evidence type="ECO:0000313" key="3">
    <source>
        <dbReference type="EMBL" id="QPR70987.1"/>
    </source>
</evidence>
<evidence type="ECO:0000256" key="1">
    <source>
        <dbReference type="SAM" id="MobiDB-lite"/>
    </source>
</evidence>
<dbReference type="Proteomes" id="UP000595038">
    <property type="component" value="Chromosome"/>
</dbReference>
<dbReference type="RefSeq" id="WP_003182809.1">
    <property type="nucleotide sequence ID" value="NZ_BEXU01000029.1"/>
</dbReference>
<dbReference type="InterPro" id="IPR036681">
    <property type="entry name" value="PgpA-like_sf"/>
</dbReference>
<dbReference type="GO" id="GO:0006629">
    <property type="term" value="P:lipid metabolic process"/>
    <property type="evidence" value="ECO:0007669"/>
    <property type="project" value="InterPro"/>
</dbReference>
<dbReference type="Gene3D" id="1.10.3760.10">
    <property type="entry name" value="PgpA-like"/>
    <property type="match status" value="1"/>
</dbReference>
<feature type="region of interest" description="Disordered" evidence="1">
    <location>
        <begin position="161"/>
        <end position="182"/>
    </location>
</feature>
<dbReference type="CDD" id="cd06971">
    <property type="entry name" value="PgpA"/>
    <property type="match status" value="1"/>
</dbReference>
<dbReference type="Pfam" id="PF04608">
    <property type="entry name" value="PgpA"/>
    <property type="match status" value="1"/>
</dbReference>
<dbReference type="EMBL" id="CP065647">
    <property type="protein sequence ID" value="QPR70987.1"/>
    <property type="molecule type" value="Genomic_DNA"/>
</dbReference>
<dbReference type="InterPro" id="IPR007686">
    <property type="entry name" value="YutG/PgpA"/>
</dbReference>
<dbReference type="AlphaFoldDB" id="A0A1Y0YGE7"/>
<dbReference type="GeneID" id="92861084"/>
<reference evidence="4 5" key="1">
    <citation type="submission" date="2019-06" db="EMBL/GenBank/DDBJ databases">
        <title>Genome sequence analysis of &gt;100 Bacillus licheniformis strains suggests intrinsic resistance to this species.</title>
        <authorList>
            <person name="Wels M."/>
            <person name="Siezen R.J."/>
            <person name="Johansen E."/>
            <person name="Stuer-Lauridsen B."/>
            <person name="Bjerre K."/>
            <person name="Nielsen B.K.K."/>
        </authorList>
    </citation>
    <scope>NUCLEOTIDE SEQUENCE [LARGE SCALE GENOMIC DNA]</scope>
    <source>
        <strain evidence="4 5">BAC-16736</strain>
    </source>
</reference>
<reference evidence="3 6" key="2">
    <citation type="submission" date="2020-12" db="EMBL/GenBank/DDBJ databases">
        <title>FDA dAtabase for Regulatory Grade micrObial Sequences (FDA-ARGOS): Supporting development and validation of Infectious Disease Dx tests.</title>
        <authorList>
            <person name="Nelson B."/>
            <person name="Plummer A."/>
            <person name="Tallon L."/>
            <person name="Sadzewicz L."/>
            <person name="Zhao X."/>
            <person name="Boylan J."/>
            <person name="Ott S."/>
            <person name="Bowen H."/>
            <person name="Vavikolanu K."/>
            <person name="Mehta A."/>
            <person name="Aluvathingal J."/>
            <person name="Nadendla S."/>
            <person name="Myers T."/>
            <person name="Yan Y."/>
            <person name="Sichtig H."/>
        </authorList>
    </citation>
    <scope>NUCLEOTIDE SEQUENCE [LARGE SCALE GENOMIC DNA]</scope>
    <source>
        <strain evidence="3 6">FDAARGOS_923</strain>
    </source>
</reference>
<feature type="domain" description="YutG/PgpA" evidence="2">
    <location>
        <begin position="48"/>
        <end position="159"/>
    </location>
</feature>
<dbReference type="SUPFAM" id="SSF101307">
    <property type="entry name" value="YutG-like"/>
    <property type="match status" value="1"/>
</dbReference>
<dbReference type="InterPro" id="IPR026038">
    <property type="entry name" value="Put_PGPase"/>
</dbReference>
<name>A0A1Y0YGE7_BACLI</name>
<dbReference type="GO" id="GO:0008962">
    <property type="term" value="F:phosphatidylglycerophosphatase activity"/>
    <property type="evidence" value="ECO:0007669"/>
    <property type="project" value="InterPro"/>
</dbReference>
<gene>
    <name evidence="4" type="ORF">CHCC16736_2335</name>
    <name evidence="3" type="ORF">I6G80_14140</name>
</gene>
<evidence type="ECO:0000313" key="6">
    <source>
        <dbReference type="Proteomes" id="UP000595038"/>
    </source>
</evidence>
<proteinExistence type="predicted"/>
<accession>A0A1Y0YGE7</accession>
<protein>
    <submittedName>
        <fullName evidence="3">Phosphatidylglycerophosphatase A</fullName>
    </submittedName>
</protein>
<dbReference type="EMBL" id="NILC01000033">
    <property type="protein sequence ID" value="TWL21051.1"/>
    <property type="molecule type" value="Genomic_DNA"/>
</dbReference>
<organism evidence="4 5">
    <name type="scientific">Bacillus licheniformis</name>
    <dbReference type="NCBI Taxonomy" id="1402"/>
    <lineage>
        <taxon>Bacteria</taxon>
        <taxon>Bacillati</taxon>
        <taxon>Bacillota</taxon>
        <taxon>Bacilli</taxon>
        <taxon>Bacillales</taxon>
        <taxon>Bacillaceae</taxon>
        <taxon>Bacillus</taxon>
    </lineage>
</organism>
<evidence type="ECO:0000259" key="2">
    <source>
        <dbReference type="Pfam" id="PF04608"/>
    </source>
</evidence>
<evidence type="ECO:0000313" key="5">
    <source>
        <dbReference type="Proteomes" id="UP000435910"/>
    </source>
</evidence>
<dbReference type="PIRSF" id="PIRSF019587">
    <property type="entry name" value="PGPase"/>
    <property type="match status" value="1"/>
</dbReference>
<evidence type="ECO:0000313" key="4">
    <source>
        <dbReference type="EMBL" id="TWL21051.1"/>
    </source>
</evidence>